<feature type="chain" id="PRO_5047351903" evidence="1">
    <location>
        <begin position="19"/>
        <end position="131"/>
    </location>
</feature>
<evidence type="ECO:0000256" key="1">
    <source>
        <dbReference type="SAM" id="SignalP"/>
    </source>
</evidence>
<evidence type="ECO:0000313" key="3">
    <source>
        <dbReference type="Proteomes" id="UP001210978"/>
    </source>
</evidence>
<gene>
    <name evidence="2" type="ORF">PFY12_04590</name>
</gene>
<reference evidence="2 3" key="1">
    <citation type="submission" date="2023-01" db="EMBL/GenBank/DDBJ databases">
        <title>Complete genome of Chryseobacterium camelliae VAN22-5A.</title>
        <authorList>
            <person name="Zong G."/>
            <person name="Cao G."/>
        </authorList>
    </citation>
    <scope>NUCLEOTIDE SEQUENCE [LARGE SCALE GENOMIC DNA]</scope>
    <source>
        <strain evidence="2 3">VAN22-5A</strain>
    </source>
</reference>
<dbReference type="RefSeq" id="WP_271149691.1">
    <property type="nucleotide sequence ID" value="NZ_CP115859.1"/>
</dbReference>
<proteinExistence type="predicted"/>
<name>A0ABY7QRF6_9FLAO</name>
<keyword evidence="3" id="KW-1185">Reference proteome</keyword>
<sequence>MKTLFISIFALFSICSYAQSNNDDWVYVGKTNAGVIWYVKDANISNSIYTDWDYDCWVKTVNPSPNPISFTIANLKLYCNPKKFKTISYVHYNDKGNVIEASGDLIRTPERAYPNSIIESVIKHVCPKPMD</sequence>
<organism evidence="2 3">
    <name type="scientific">Chryseobacterium camelliae</name>
    <dbReference type="NCBI Taxonomy" id="1265445"/>
    <lineage>
        <taxon>Bacteria</taxon>
        <taxon>Pseudomonadati</taxon>
        <taxon>Bacteroidota</taxon>
        <taxon>Flavobacteriia</taxon>
        <taxon>Flavobacteriales</taxon>
        <taxon>Weeksellaceae</taxon>
        <taxon>Chryseobacterium group</taxon>
        <taxon>Chryseobacterium</taxon>
    </lineage>
</organism>
<dbReference type="EMBL" id="CP115859">
    <property type="protein sequence ID" value="WBV61403.1"/>
    <property type="molecule type" value="Genomic_DNA"/>
</dbReference>
<protein>
    <submittedName>
        <fullName evidence="2">Uncharacterized protein</fullName>
    </submittedName>
</protein>
<accession>A0ABY7QRF6</accession>
<feature type="signal peptide" evidence="1">
    <location>
        <begin position="1"/>
        <end position="18"/>
    </location>
</feature>
<dbReference type="Proteomes" id="UP001210978">
    <property type="component" value="Chromosome"/>
</dbReference>
<evidence type="ECO:0000313" key="2">
    <source>
        <dbReference type="EMBL" id="WBV61403.1"/>
    </source>
</evidence>
<keyword evidence="1" id="KW-0732">Signal</keyword>